<gene>
    <name evidence="2" type="ORF">COT75_05465</name>
</gene>
<name>A0A2H0W7N9_9BACT</name>
<accession>A0A2H0W7N9</accession>
<feature type="region of interest" description="Disordered" evidence="1">
    <location>
        <begin position="189"/>
        <end position="230"/>
    </location>
</feature>
<evidence type="ECO:0000313" key="2">
    <source>
        <dbReference type="EMBL" id="PIS08676.1"/>
    </source>
</evidence>
<sequence length="264" mass="31184">MEDNSEVLTYEHRPIYQVRRFITRVWEHPLVNENTRKHRELAKNRLAEELREVFEKRDLFPPKTFCTVPVGSLLWLTDEKSDFDYHLVIGEKEDWENTKITGHSWKNVGPEQWQIIKKRLHPLKIDINSPPMFERSETLLFTPDDLIGGNLKIAQRIRKKTAEEIINSEDKDLIWKRQQNYFKRYFSQQDKTSGPDGFVKGPKKGRRIRSRRTERALDKQASQSGNPTKYKKTFMKIKENLTLPDVNTYCLALIENNGALSLLK</sequence>
<feature type="compositionally biased region" description="Basic residues" evidence="1">
    <location>
        <begin position="201"/>
        <end position="210"/>
    </location>
</feature>
<organism evidence="2 3">
    <name type="scientific">Candidatus Beckwithbacteria bacterium CG10_big_fil_rev_8_21_14_0_10_34_10</name>
    <dbReference type="NCBI Taxonomy" id="1974495"/>
    <lineage>
        <taxon>Bacteria</taxon>
        <taxon>Candidatus Beckwithiibacteriota</taxon>
    </lineage>
</organism>
<reference evidence="3" key="1">
    <citation type="submission" date="2017-09" db="EMBL/GenBank/DDBJ databases">
        <title>Depth-based differentiation of microbial function through sediment-hosted aquifers and enrichment of novel symbionts in the deep terrestrial subsurface.</title>
        <authorList>
            <person name="Probst A.J."/>
            <person name="Ladd B."/>
            <person name="Jarett J.K."/>
            <person name="Geller-Mcgrath D.E."/>
            <person name="Sieber C.M.K."/>
            <person name="Emerson J.B."/>
            <person name="Anantharaman K."/>
            <person name="Thomas B.C."/>
            <person name="Malmstrom R."/>
            <person name="Stieglmeier M."/>
            <person name="Klingl A."/>
            <person name="Woyke T."/>
            <person name="Ryan C.M."/>
            <person name="Banfield J.F."/>
        </authorList>
    </citation>
    <scope>NUCLEOTIDE SEQUENCE [LARGE SCALE GENOMIC DNA]</scope>
</reference>
<dbReference type="EMBL" id="PEZT01000031">
    <property type="protein sequence ID" value="PIS08676.1"/>
    <property type="molecule type" value="Genomic_DNA"/>
</dbReference>
<proteinExistence type="predicted"/>
<dbReference type="Proteomes" id="UP000230093">
    <property type="component" value="Unassembled WGS sequence"/>
</dbReference>
<protein>
    <submittedName>
        <fullName evidence="2">Uncharacterized protein</fullName>
    </submittedName>
</protein>
<evidence type="ECO:0000256" key="1">
    <source>
        <dbReference type="SAM" id="MobiDB-lite"/>
    </source>
</evidence>
<dbReference type="AlphaFoldDB" id="A0A2H0W7N9"/>
<evidence type="ECO:0000313" key="3">
    <source>
        <dbReference type="Proteomes" id="UP000230093"/>
    </source>
</evidence>
<comment type="caution">
    <text evidence="2">The sequence shown here is derived from an EMBL/GenBank/DDBJ whole genome shotgun (WGS) entry which is preliminary data.</text>
</comment>